<feature type="region of interest" description="Disordered" evidence="7">
    <location>
        <begin position="1"/>
        <end position="22"/>
    </location>
</feature>
<feature type="transmembrane region" description="Helical" evidence="8">
    <location>
        <begin position="305"/>
        <end position="326"/>
    </location>
</feature>
<evidence type="ECO:0000259" key="9">
    <source>
        <dbReference type="PROSITE" id="PS50850"/>
    </source>
</evidence>
<gene>
    <name evidence="10" type="ORF">CRHIZ90672A_00006739</name>
</gene>
<feature type="transmembrane region" description="Helical" evidence="8">
    <location>
        <begin position="107"/>
        <end position="126"/>
    </location>
</feature>
<feature type="transmembrane region" description="Helical" evidence="8">
    <location>
        <begin position="168"/>
        <end position="188"/>
    </location>
</feature>
<feature type="transmembrane region" description="Helical" evidence="8">
    <location>
        <begin position="195"/>
        <end position="214"/>
    </location>
</feature>
<sequence>MSHNDSHRGSQPASETSRLLNDNTSSDNVVSLARRNARIHLLLPAVGVGMFMVALDQLLVITSYTKIGSELEALNNTSWIATAYFLALTIFQTLYGRLSDIFGRKECLLFAYSVFGLGCLGCGLARDMVQLCIARAVTGVGGGGVNAVVSILLSDLVPLRERGIYQGYINIIWGAGTSLGAPLGGFLADSIGWRWSFLIQVPMSVIAWLLVYFFLHVPSNSHHHWLRKVQQVDFFGALTLALAVVSLLSGLDAGSNLGWSDARSMVPLSLAPALFAAFIYVEVKVASYPFAPGHIIFDPSLFSCYLTNFFGIAGQMAMFLYIPLYLQVVLGLSAARSGTLMTPSTIAVILSSVAGGWMIRRYGRFYLPTVLSFGLLLLSVFPLALSVWGKSALGVVVGLVLAALGIGSGITTTLVGLLSNAATEDTAVAVACSYLFRSLGSSVGISLTSAVQQQVIRSQLEARLGGDDDVAREIEKRVRQSLDYINELPPDLQDLVRSVYQIGTLSATVPTAVFLAAAFLVSLWIKDKALRK</sequence>
<evidence type="ECO:0000313" key="10">
    <source>
        <dbReference type="EMBL" id="CAH0033768.1"/>
    </source>
</evidence>
<reference evidence="10" key="1">
    <citation type="submission" date="2021-10" db="EMBL/GenBank/DDBJ databases">
        <authorList>
            <person name="Piombo E."/>
        </authorList>
    </citation>
    <scope>NUCLEOTIDE SEQUENCE</scope>
</reference>
<dbReference type="EMBL" id="CABFNQ020000748">
    <property type="protein sequence ID" value="CAH0033768.1"/>
    <property type="molecule type" value="Genomic_DNA"/>
</dbReference>
<dbReference type="FunFam" id="1.20.1720.10:FF:000013">
    <property type="entry name" value="Related to multidrug resistance proteins"/>
    <property type="match status" value="1"/>
</dbReference>
<feature type="compositionally biased region" description="Polar residues" evidence="7">
    <location>
        <begin position="9"/>
        <end position="22"/>
    </location>
</feature>
<dbReference type="Pfam" id="PF07690">
    <property type="entry name" value="MFS_1"/>
    <property type="match status" value="1"/>
</dbReference>
<organism evidence="10 11">
    <name type="scientific">Clonostachys rhizophaga</name>
    <dbReference type="NCBI Taxonomy" id="160324"/>
    <lineage>
        <taxon>Eukaryota</taxon>
        <taxon>Fungi</taxon>
        <taxon>Dikarya</taxon>
        <taxon>Ascomycota</taxon>
        <taxon>Pezizomycotina</taxon>
        <taxon>Sordariomycetes</taxon>
        <taxon>Hypocreomycetidae</taxon>
        <taxon>Hypocreales</taxon>
        <taxon>Bionectriaceae</taxon>
        <taxon>Clonostachys</taxon>
    </lineage>
</organism>
<dbReference type="GO" id="GO:0046943">
    <property type="term" value="F:carboxylic acid transmembrane transporter activity"/>
    <property type="evidence" value="ECO:0007669"/>
    <property type="project" value="UniProtKB-ARBA"/>
</dbReference>
<dbReference type="Proteomes" id="UP000696573">
    <property type="component" value="Unassembled WGS sequence"/>
</dbReference>
<dbReference type="InterPro" id="IPR011701">
    <property type="entry name" value="MFS"/>
</dbReference>
<dbReference type="SUPFAM" id="SSF103473">
    <property type="entry name" value="MFS general substrate transporter"/>
    <property type="match status" value="1"/>
</dbReference>
<feature type="transmembrane region" description="Helical" evidence="8">
    <location>
        <begin position="338"/>
        <end position="359"/>
    </location>
</feature>
<dbReference type="InterPro" id="IPR036259">
    <property type="entry name" value="MFS_trans_sf"/>
</dbReference>
<evidence type="ECO:0000256" key="4">
    <source>
        <dbReference type="ARBA" id="ARBA00022692"/>
    </source>
</evidence>
<evidence type="ECO:0000256" key="1">
    <source>
        <dbReference type="ARBA" id="ARBA00004127"/>
    </source>
</evidence>
<dbReference type="InterPro" id="IPR001958">
    <property type="entry name" value="Tet-R_TetA/multi-R_MdtG-like"/>
</dbReference>
<dbReference type="CDD" id="cd17502">
    <property type="entry name" value="MFS_Azr1_MDR_like"/>
    <property type="match status" value="1"/>
</dbReference>
<keyword evidence="4 8" id="KW-0812">Transmembrane</keyword>
<dbReference type="PANTHER" id="PTHR23501">
    <property type="entry name" value="MAJOR FACILITATOR SUPERFAMILY"/>
    <property type="match status" value="1"/>
</dbReference>
<keyword evidence="5 8" id="KW-1133">Transmembrane helix</keyword>
<feature type="transmembrane region" description="Helical" evidence="8">
    <location>
        <begin position="499"/>
        <end position="525"/>
    </location>
</feature>
<name>A0A9N9VUV1_9HYPO</name>
<evidence type="ECO:0000256" key="2">
    <source>
        <dbReference type="ARBA" id="ARBA00008335"/>
    </source>
</evidence>
<evidence type="ECO:0000256" key="5">
    <source>
        <dbReference type="ARBA" id="ARBA00022989"/>
    </source>
</evidence>
<feature type="transmembrane region" description="Helical" evidence="8">
    <location>
        <begin position="365"/>
        <end position="385"/>
    </location>
</feature>
<dbReference type="OrthoDB" id="3437016at2759"/>
<comment type="subcellular location">
    <subcellularLocation>
        <location evidence="1">Endomembrane system</location>
        <topology evidence="1">Multi-pass membrane protein</topology>
    </subcellularLocation>
</comment>
<dbReference type="AlphaFoldDB" id="A0A9N9VUV1"/>
<dbReference type="GO" id="GO:0012505">
    <property type="term" value="C:endomembrane system"/>
    <property type="evidence" value="ECO:0007669"/>
    <property type="project" value="UniProtKB-SubCell"/>
</dbReference>
<dbReference type="Gene3D" id="1.20.1250.20">
    <property type="entry name" value="MFS general substrate transporter like domains"/>
    <property type="match status" value="1"/>
</dbReference>
<feature type="transmembrane region" description="Helical" evidence="8">
    <location>
        <begin position="41"/>
        <end position="65"/>
    </location>
</feature>
<evidence type="ECO:0000256" key="6">
    <source>
        <dbReference type="ARBA" id="ARBA00023136"/>
    </source>
</evidence>
<comment type="caution">
    <text evidence="10">The sequence shown here is derived from an EMBL/GenBank/DDBJ whole genome shotgun (WGS) entry which is preliminary data.</text>
</comment>
<dbReference type="GO" id="GO:0015174">
    <property type="term" value="F:basic amino acid transmembrane transporter activity"/>
    <property type="evidence" value="ECO:0007669"/>
    <property type="project" value="TreeGrafter"/>
</dbReference>
<feature type="transmembrane region" description="Helical" evidence="8">
    <location>
        <begin position="392"/>
        <end position="418"/>
    </location>
</feature>
<dbReference type="PRINTS" id="PR01035">
    <property type="entry name" value="TCRTETA"/>
</dbReference>
<keyword evidence="6 8" id="KW-0472">Membrane</keyword>
<evidence type="ECO:0000256" key="3">
    <source>
        <dbReference type="ARBA" id="ARBA00022448"/>
    </source>
</evidence>
<protein>
    <recommendedName>
        <fullName evidence="9">Major facilitator superfamily (MFS) profile domain-containing protein</fullName>
    </recommendedName>
</protein>
<evidence type="ECO:0000256" key="7">
    <source>
        <dbReference type="SAM" id="MobiDB-lite"/>
    </source>
</evidence>
<feature type="transmembrane region" description="Helical" evidence="8">
    <location>
        <begin position="77"/>
        <end position="95"/>
    </location>
</feature>
<dbReference type="Gene3D" id="1.20.1720.10">
    <property type="entry name" value="Multidrug resistance protein D"/>
    <property type="match status" value="1"/>
</dbReference>
<dbReference type="PROSITE" id="PS50850">
    <property type="entry name" value="MFS"/>
    <property type="match status" value="1"/>
</dbReference>
<dbReference type="PANTHER" id="PTHR23501:SF84">
    <property type="entry name" value="VACUOLAR MEMBRANE AMINO ACID UPTAKE TRANSPORTER FNX2"/>
    <property type="match status" value="1"/>
</dbReference>
<feature type="transmembrane region" description="Helical" evidence="8">
    <location>
        <begin position="234"/>
        <end position="253"/>
    </location>
</feature>
<dbReference type="InterPro" id="IPR020846">
    <property type="entry name" value="MFS_dom"/>
</dbReference>
<proteinExistence type="inferred from homology"/>
<comment type="similarity">
    <text evidence="2">Belongs to the major facilitator superfamily.</text>
</comment>
<keyword evidence="11" id="KW-1185">Reference proteome</keyword>
<evidence type="ECO:0000313" key="11">
    <source>
        <dbReference type="Proteomes" id="UP000696573"/>
    </source>
</evidence>
<dbReference type="GO" id="GO:0000329">
    <property type="term" value="C:fungal-type vacuole membrane"/>
    <property type="evidence" value="ECO:0007669"/>
    <property type="project" value="TreeGrafter"/>
</dbReference>
<feature type="domain" description="Major facilitator superfamily (MFS) profile" evidence="9">
    <location>
        <begin position="42"/>
        <end position="530"/>
    </location>
</feature>
<feature type="transmembrane region" description="Helical" evidence="8">
    <location>
        <begin position="265"/>
        <end position="285"/>
    </location>
</feature>
<accession>A0A9N9VUV1</accession>
<keyword evidence="3" id="KW-0813">Transport</keyword>
<evidence type="ECO:0000256" key="8">
    <source>
        <dbReference type="SAM" id="Phobius"/>
    </source>
</evidence>